<name>A0A0E9R6T6_ANGAN</name>
<dbReference type="AlphaFoldDB" id="A0A0E9R6T6"/>
<proteinExistence type="predicted"/>
<dbReference type="EMBL" id="GBXM01084095">
    <property type="protein sequence ID" value="JAH24482.1"/>
    <property type="molecule type" value="Transcribed_RNA"/>
</dbReference>
<reference evidence="1" key="1">
    <citation type="submission" date="2014-11" db="EMBL/GenBank/DDBJ databases">
        <authorList>
            <person name="Amaro Gonzalez C."/>
        </authorList>
    </citation>
    <scope>NUCLEOTIDE SEQUENCE</scope>
</reference>
<accession>A0A0E9R6T6</accession>
<protein>
    <submittedName>
        <fullName evidence="1">Uncharacterized protein</fullName>
    </submittedName>
</protein>
<organism evidence="1">
    <name type="scientific">Anguilla anguilla</name>
    <name type="common">European freshwater eel</name>
    <name type="synonym">Muraena anguilla</name>
    <dbReference type="NCBI Taxonomy" id="7936"/>
    <lineage>
        <taxon>Eukaryota</taxon>
        <taxon>Metazoa</taxon>
        <taxon>Chordata</taxon>
        <taxon>Craniata</taxon>
        <taxon>Vertebrata</taxon>
        <taxon>Euteleostomi</taxon>
        <taxon>Actinopterygii</taxon>
        <taxon>Neopterygii</taxon>
        <taxon>Teleostei</taxon>
        <taxon>Anguilliformes</taxon>
        <taxon>Anguillidae</taxon>
        <taxon>Anguilla</taxon>
    </lineage>
</organism>
<sequence length="60" mass="6739">MLTTQPSCFILQHGTVSTVMEEVDENTRQLMKVNISLFLSLSNELPSLCIALLVNFLKIN</sequence>
<reference evidence="1" key="2">
    <citation type="journal article" date="2015" name="Fish Shellfish Immunol.">
        <title>Early steps in the European eel (Anguilla anguilla)-Vibrio vulnificus interaction in the gills: Role of the RtxA13 toxin.</title>
        <authorList>
            <person name="Callol A."/>
            <person name="Pajuelo D."/>
            <person name="Ebbesson L."/>
            <person name="Teles M."/>
            <person name="MacKenzie S."/>
            <person name="Amaro C."/>
        </authorList>
    </citation>
    <scope>NUCLEOTIDE SEQUENCE</scope>
</reference>
<evidence type="ECO:0000313" key="1">
    <source>
        <dbReference type="EMBL" id="JAH24482.1"/>
    </source>
</evidence>